<accession>A0A0N0NJR3</accession>
<dbReference type="GO" id="GO:0090575">
    <property type="term" value="C:RNA polymerase II transcription regulator complex"/>
    <property type="evidence" value="ECO:0007669"/>
    <property type="project" value="TreeGrafter"/>
</dbReference>
<name>A0A0N0NJR3_9EURO</name>
<dbReference type="PANTHER" id="PTHR40621:SF6">
    <property type="entry name" value="AP-1-LIKE TRANSCRIPTION FACTOR YAP1-RELATED"/>
    <property type="match status" value="1"/>
</dbReference>
<dbReference type="PROSITE" id="PS00036">
    <property type="entry name" value="BZIP_BASIC"/>
    <property type="match status" value="1"/>
</dbReference>
<dbReference type="GO" id="GO:0001228">
    <property type="term" value="F:DNA-binding transcription activator activity, RNA polymerase II-specific"/>
    <property type="evidence" value="ECO:0007669"/>
    <property type="project" value="TreeGrafter"/>
</dbReference>
<dbReference type="PROSITE" id="PS50217">
    <property type="entry name" value="BZIP"/>
    <property type="match status" value="1"/>
</dbReference>
<dbReference type="PANTHER" id="PTHR40621">
    <property type="entry name" value="TRANSCRIPTION FACTOR KAPC-RELATED"/>
    <property type="match status" value="1"/>
</dbReference>
<dbReference type="VEuPathDB" id="FungiDB:AB675_5967"/>
<evidence type="ECO:0000259" key="5">
    <source>
        <dbReference type="PROSITE" id="PS50217"/>
    </source>
</evidence>
<dbReference type="InterPro" id="IPR050936">
    <property type="entry name" value="AP-1-like"/>
</dbReference>
<dbReference type="SUPFAM" id="SSF57959">
    <property type="entry name" value="Leucine zipper domain"/>
    <property type="match status" value="1"/>
</dbReference>
<dbReference type="RefSeq" id="XP_017996912.1">
    <property type="nucleotide sequence ID" value="XM_018146220.1"/>
</dbReference>
<dbReference type="Gene3D" id="1.20.5.170">
    <property type="match status" value="1"/>
</dbReference>
<dbReference type="SMART" id="SM00338">
    <property type="entry name" value="BRLZ"/>
    <property type="match status" value="1"/>
</dbReference>
<evidence type="ECO:0000256" key="3">
    <source>
        <dbReference type="SAM" id="Coils"/>
    </source>
</evidence>
<evidence type="ECO:0000256" key="4">
    <source>
        <dbReference type="SAM" id="MobiDB-lite"/>
    </source>
</evidence>
<dbReference type="InterPro" id="IPR004827">
    <property type="entry name" value="bZIP"/>
</dbReference>
<proteinExistence type="predicted"/>
<dbReference type="Proteomes" id="UP000038010">
    <property type="component" value="Unassembled WGS sequence"/>
</dbReference>
<feature type="coiled-coil region" evidence="3">
    <location>
        <begin position="168"/>
        <end position="202"/>
    </location>
</feature>
<keyword evidence="2" id="KW-0539">Nucleus</keyword>
<dbReference type="EMBL" id="LFJN01000027">
    <property type="protein sequence ID" value="KPI36949.1"/>
    <property type="molecule type" value="Genomic_DNA"/>
</dbReference>
<comment type="caution">
    <text evidence="6">The sequence shown here is derived from an EMBL/GenBank/DDBJ whole genome shotgun (WGS) entry which is preliminary data.</text>
</comment>
<evidence type="ECO:0000313" key="6">
    <source>
        <dbReference type="EMBL" id="KPI36949.1"/>
    </source>
</evidence>
<dbReference type="CDD" id="cd14688">
    <property type="entry name" value="bZIP_YAP"/>
    <property type="match status" value="1"/>
</dbReference>
<feature type="region of interest" description="Disordered" evidence="4">
    <location>
        <begin position="1"/>
        <end position="21"/>
    </location>
</feature>
<dbReference type="AlphaFoldDB" id="A0A0N0NJR3"/>
<evidence type="ECO:0000256" key="2">
    <source>
        <dbReference type="ARBA" id="ARBA00023242"/>
    </source>
</evidence>
<dbReference type="InterPro" id="IPR046347">
    <property type="entry name" value="bZIP_sf"/>
</dbReference>
<comment type="subcellular location">
    <subcellularLocation>
        <location evidence="1">Nucleus</location>
    </subcellularLocation>
</comment>
<evidence type="ECO:0000256" key="1">
    <source>
        <dbReference type="ARBA" id="ARBA00004123"/>
    </source>
</evidence>
<feature type="region of interest" description="Disordered" evidence="4">
    <location>
        <begin position="89"/>
        <end position="162"/>
    </location>
</feature>
<dbReference type="GO" id="GO:0000976">
    <property type="term" value="F:transcription cis-regulatory region binding"/>
    <property type="evidence" value="ECO:0007669"/>
    <property type="project" value="InterPro"/>
</dbReference>
<evidence type="ECO:0000313" key="7">
    <source>
        <dbReference type="Proteomes" id="UP000038010"/>
    </source>
</evidence>
<feature type="domain" description="BZIP" evidence="5">
    <location>
        <begin position="143"/>
        <end position="206"/>
    </location>
</feature>
<dbReference type="Pfam" id="PF00170">
    <property type="entry name" value="bZIP_1"/>
    <property type="match status" value="1"/>
</dbReference>
<keyword evidence="3" id="KW-0175">Coiled coil</keyword>
<gene>
    <name evidence="6" type="ORF">AB675_5967</name>
</gene>
<protein>
    <recommendedName>
        <fullName evidence="5">BZIP domain-containing protein</fullName>
    </recommendedName>
</protein>
<sequence length="214" mass="23934">MEGIPKTSFRPPHSSPMPPEYLSVFASSSREAHVNEEPSEDIFSQFTEIDSPVLFGSTDEAVAGPVWTDSGHWPMPEDPYAWMVTTYPVPQTLPEPEDGSPPEAVSRSSSASTESSETEGELTALASPAVPGRAIVGPRDRVAERRERRRTQNRRAQAAFRERRETLVQSLQAEIDSITTDCKQARAEKQRLETHVYELKQQNELLKKYVHLAS</sequence>
<reference evidence="6 7" key="1">
    <citation type="submission" date="2015-06" db="EMBL/GenBank/DDBJ databases">
        <title>Draft genome of the ant-associated black yeast Phialophora attae CBS 131958.</title>
        <authorList>
            <person name="Moreno L.F."/>
            <person name="Stielow B.J."/>
            <person name="de Hoog S."/>
            <person name="Vicente V.A."/>
            <person name="Weiss V.A."/>
            <person name="de Vries M."/>
            <person name="Cruz L.M."/>
            <person name="Souza E.M."/>
        </authorList>
    </citation>
    <scope>NUCLEOTIDE SEQUENCE [LARGE SCALE GENOMIC DNA]</scope>
    <source>
        <strain evidence="6 7">CBS 131958</strain>
    </source>
</reference>
<organism evidence="6 7">
    <name type="scientific">Cyphellophora attinorum</name>
    <dbReference type="NCBI Taxonomy" id="1664694"/>
    <lineage>
        <taxon>Eukaryota</taxon>
        <taxon>Fungi</taxon>
        <taxon>Dikarya</taxon>
        <taxon>Ascomycota</taxon>
        <taxon>Pezizomycotina</taxon>
        <taxon>Eurotiomycetes</taxon>
        <taxon>Chaetothyriomycetidae</taxon>
        <taxon>Chaetothyriales</taxon>
        <taxon>Cyphellophoraceae</taxon>
        <taxon>Cyphellophora</taxon>
    </lineage>
</organism>
<dbReference type="GeneID" id="28738100"/>
<keyword evidence="7" id="KW-1185">Reference proteome</keyword>
<feature type="compositionally biased region" description="Low complexity" evidence="4">
    <location>
        <begin position="101"/>
        <end position="115"/>
    </location>
</feature>